<dbReference type="PROSITE" id="PS00028">
    <property type="entry name" value="ZINC_FINGER_C2H2_1"/>
    <property type="match status" value="4"/>
</dbReference>
<accession>A0A4C1SGJ4</accession>
<dbReference type="GO" id="GO:0000978">
    <property type="term" value="F:RNA polymerase II cis-regulatory region sequence-specific DNA binding"/>
    <property type="evidence" value="ECO:0007669"/>
    <property type="project" value="TreeGrafter"/>
</dbReference>
<evidence type="ECO:0000313" key="8">
    <source>
        <dbReference type="EMBL" id="GBP00288.1"/>
    </source>
</evidence>
<evidence type="ECO:0000313" key="9">
    <source>
        <dbReference type="Proteomes" id="UP000299102"/>
    </source>
</evidence>
<dbReference type="GO" id="GO:0005634">
    <property type="term" value="C:nucleus"/>
    <property type="evidence" value="ECO:0007669"/>
    <property type="project" value="UniProtKB-ARBA"/>
</dbReference>
<dbReference type="STRING" id="151549.A0A4C1SGJ4"/>
<feature type="domain" description="C2H2-type" evidence="7">
    <location>
        <begin position="264"/>
        <end position="292"/>
    </location>
</feature>
<dbReference type="OrthoDB" id="3565419at2759"/>
<name>A0A4C1SGJ4_EUMVA</name>
<dbReference type="Proteomes" id="UP000299102">
    <property type="component" value="Unassembled WGS sequence"/>
</dbReference>
<dbReference type="InterPro" id="IPR013087">
    <property type="entry name" value="Znf_C2H2_type"/>
</dbReference>
<protein>
    <submittedName>
        <fullName evidence="8">Transcription factor grauzone</fullName>
    </submittedName>
</protein>
<comment type="caution">
    <text evidence="8">The sequence shown here is derived from an EMBL/GenBank/DDBJ whole genome shotgun (WGS) entry which is preliminary data.</text>
</comment>
<dbReference type="EMBL" id="BGZK01003346">
    <property type="protein sequence ID" value="GBP00288.1"/>
    <property type="molecule type" value="Genomic_DNA"/>
</dbReference>
<evidence type="ECO:0000259" key="7">
    <source>
        <dbReference type="PROSITE" id="PS50157"/>
    </source>
</evidence>
<dbReference type="GO" id="GO:0045944">
    <property type="term" value="P:positive regulation of transcription by RNA polymerase II"/>
    <property type="evidence" value="ECO:0007669"/>
    <property type="project" value="UniProtKB-ARBA"/>
</dbReference>
<dbReference type="SMART" id="SM00355">
    <property type="entry name" value="ZnF_C2H2"/>
    <property type="match status" value="5"/>
</dbReference>
<evidence type="ECO:0000256" key="3">
    <source>
        <dbReference type="ARBA" id="ARBA00022771"/>
    </source>
</evidence>
<dbReference type="PANTHER" id="PTHR19818:SF139">
    <property type="entry name" value="PAIR-RULE PROTEIN ODD-PAIRED"/>
    <property type="match status" value="1"/>
</dbReference>
<dbReference type="SUPFAM" id="SSF57667">
    <property type="entry name" value="beta-beta-alpha zinc fingers"/>
    <property type="match status" value="2"/>
</dbReference>
<feature type="domain" description="C2H2-type" evidence="7">
    <location>
        <begin position="233"/>
        <end position="257"/>
    </location>
</feature>
<feature type="non-terminal residue" evidence="8">
    <location>
        <position position="425"/>
    </location>
</feature>
<dbReference type="AlphaFoldDB" id="A0A4C1SGJ4"/>
<feature type="compositionally biased region" description="Polar residues" evidence="6">
    <location>
        <begin position="400"/>
        <end position="414"/>
    </location>
</feature>
<dbReference type="GO" id="GO:0000981">
    <property type="term" value="F:DNA-binding transcription factor activity, RNA polymerase II-specific"/>
    <property type="evidence" value="ECO:0007669"/>
    <property type="project" value="TreeGrafter"/>
</dbReference>
<keyword evidence="9" id="KW-1185">Reference proteome</keyword>
<feature type="region of interest" description="Disordered" evidence="6">
    <location>
        <begin position="380"/>
        <end position="425"/>
    </location>
</feature>
<evidence type="ECO:0000256" key="5">
    <source>
        <dbReference type="PROSITE-ProRule" id="PRU00042"/>
    </source>
</evidence>
<evidence type="ECO:0000256" key="2">
    <source>
        <dbReference type="ARBA" id="ARBA00022737"/>
    </source>
</evidence>
<dbReference type="InterPro" id="IPR036236">
    <property type="entry name" value="Znf_C2H2_sf"/>
</dbReference>
<keyword evidence="4" id="KW-0862">Zinc</keyword>
<dbReference type="Gene3D" id="3.30.160.60">
    <property type="entry name" value="Classic Zinc Finger"/>
    <property type="match status" value="3"/>
</dbReference>
<proteinExistence type="predicted"/>
<gene>
    <name evidence="8" type="primary">grau</name>
    <name evidence="8" type="ORF">EVAR_72142_1</name>
</gene>
<dbReference type="Pfam" id="PF00096">
    <property type="entry name" value="zf-C2H2"/>
    <property type="match status" value="1"/>
</dbReference>
<evidence type="ECO:0000256" key="6">
    <source>
        <dbReference type="SAM" id="MobiDB-lite"/>
    </source>
</evidence>
<keyword evidence="1" id="KW-0479">Metal-binding</keyword>
<organism evidence="8 9">
    <name type="scientific">Eumeta variegata</name>
    <name type="common">Bagworm moth</name>
    <name type="synonym">Eumeta japonica</name>
    <dbReference type="NCBI Taxonomy" id="151549"/>
    <lineage>
        <taxon>Eukaryota</taxon>
        <taxon>Metazoa</taxon>
        <taxon>Ecdysozoa</taxon>
        <taxon>Arthropoda</taxon>
        <taxon>Hexapoda</taxon>
        <taxon>Insecta</taxon>
        <taxon>Pterygota</taxon>
        <taxon>Neoptera</taxon>
        <taxon>Endopterygota</taxon>
        <taxon>Lepidoptera</taxon>
        <taxon>Glossata</taxon>
        <taxon>Ditrysia</taxon>
        <taxon>Tineoidea</taxon>
        <taxon>Psychidae</taxon>
        <taxon>Oiketicinae</taxon>
        <taxon>Eumeta</taxon>
    </lineage>
</organism>
<keyword evidence="3 5" id="KW-0863">Zinc-finger</keyword>
<evidence type="ECO:0000256" key="1">
    <source>
        <dbReference type="ARBA" id="ARBA00022723"/>
    </source>
</evidence>
<dbReference type="InterPro" id="IPR050329">
    <property type="entry name" value="GLI_C2H2-zinc-finger"/>
</dbReference>
<dbReference type="GO" id="GO:0008270">
    <property type="term" value="F:zinc ion binding"/>
    <property type="evidence" value="ECO:0007669"/>
    <property type="project" value="UniProtKB-KW"/>
</dbReference>
<feature type="compositionally biased region" description="Basic and acidic residues" evidence="6">
    <location>
        <begin position="388"/>
        <end position="398"/>
    </location>
</feature>
<evidence type="ECO:0000256" key="4">
    <source>
        <dbReference type="ARBA" id="ARBA00022833"/>
    </source>
</evidence>
<sequence>MNHKKAANICHVCAKEIKDKHAFEKHVRLHFEDSGPRVKCPYPDCDSWLKDEDNLKSHLQRHNPEEQNQNEKVFEHDLLQINYSLENAVETTDTVKQNPLDDVEESEFEYSNTSDEYEPSENSEVENRIDVMNAIDHLQQHMDCGLINLNHHDPEEKRIHACEFCPKRFGRRQLLEVHRLIFLKKLGPLRAQSAQLEQLKEKQIFVMCVKEIKNKKAFEKHVRAHFEESGPRVKCTYPNCGRWLKDEDNLKTHMQLHNLAGKTYKCPECNKECPNRRALTNHRRYAHSNPNFRCEECHKTFKKAISLRELDENAANIKEESVTSTSTLKEEDERYCENSVQLDIDMPSNSKNPLDDCVDSDNNGDLENDCHSQECAYSELSEEYDEPEEKKKCVEKKNKNSFSKSCGSKTAKNVQDSKKKRISHR</sequence>
<reference evidence="8 9" key="1">
    <citation type="journal article" date="2019" name="Commun. Biol.">
        <title>The bagworm genome reveals a unique fibroin gene that provides high tensile strength.</title>
        <authorList>
            <person name="Kono N."/>
            <person name="Nakamura H."/>
            <person name="Ohtoshi R."/>
            <person name="Tomita M."/>
            <person name="Numata K."/>
            <person name="Arakawa K."/>
        </authorList>
    </citation>
    <scope>NUCLEOTIDE SEQUENCE [LARGE SCALE GENOMIC DNA]</scope>
</reference>
<dbReference type="PANTHER" id="PTHR19818">
    <property type="entry name" value="ZINC FINGER PROTEIN ZIC AND GLI"/>
    <property type="match status" value="1"/>
</dbReference>
<feature type="region of interest" description="Disordered" evidence="6">
    <location>
        <begin position="92"/>
        <end position="122"/>
    </location>
</feature>
<keyword evidence="2" id="KW-0677">Repeat</keyword>
<dbReference type="PROSITE" id="PS50157">
    <property type="entry name" value="ZINC_FINGER_C2H2_2"/>
    <property type="match status" value="2"/>
</dbReference>